<dbReference type="InterPro" id="IPR035959">
    <property type="entry name" value="RutC-like_sf"/>
</dbReference>
<dbReference type="Pfam" id="PF01042">
    <property type="entry name" value="Ribonuc_L-PSP"/>
    <property type="match status" value="1"/>
</dbReference>
<dbReference type="RefSeq" id="XP_682392.2">
    <property type="nucleotide sequence ID" value="XM_677300.2"/>
</dbReference>
<dbReference type="GO" id="GO:0005829">
    <property type="term" value="C:cytosol"/>
    <property type="evidence" value="ECO:0000318"/>
    <property type="project" value="GO_Central"/>
</dbReference>
<keyword evidence="2" id="KW-1185">Reference proteome</keyword>
<dbReference type="eggNOG" id="ENOG502S1PE">
    <property type="taxonomic scope" value="Eukaryota"/>
</dbReference>
<dbReference type="SUPFAM" id="SSF55298">
    <property type="entry name" value="YjgF-like"/>
    <property type="match status" value="1"/>
</dbReference>
<dbReference type="EMBL" id="BN001306">
    <property type="protein sequence ID" value="CBF82503.1"/>
    <property type="molecule type" value="Genomic_DNA"/>
</dbReference>
<dbReference type="PANTHER" id="PTHR11803">
    <property type="entry name" value="2-IMINOBUTANOATE/2-IMINOPROPANOATE DEAMINASE RIDA"/>
    <property type="match status" value="1"/>
</dbReference>
<dbReference type="InterPro" id="IPR006175">
    <property type="entry name" value="YjgF/YER057c/UK114"/>
</dbReference>
<evidence type="ECO:0000313" key="1">
    <source>
        <dbReference type="EMBL" id="CBF82503.1"/>
    </source>
</evidence>
<protein>
    <submittedName>
        <fullName evidence="1">Uncharacterized protein</fullName>
    </submittedName>
</protein>
<dbReference type="InParanoid" id="C8VK78"/>
<dbReference type="Gene3D" id="3.30.1330.40">
    <property type="entry name" value="RutC-like"/>
    <property type="match status" value="1"/>
</dbReference>
<dbReference type="OMA" id="RMENQIF"/>
<sequence length="143" mass="15542">MSHLSWAKVPGSADKASFNFHAYSQAVRVGNTIHLSGQGGWDTQTQAISSSVPRQTDQAFANIDAILHAAGGKGWSQVYKVRSYHLALDAEAQDSMARNFDKWIPEHKPLWTCVQVGRLAGDGMKVEIEVEAHVPVGVSELDA</sequence>
<dbReference type="AlphaFoldDB" id="C8VK78"/>
<dbReference type="GO" id="GO:0017148">
    <property type="term" value="P:negative regulation of translation"/>
    <property type="evidence" value="ECO:0000318"/>
    <property type="project" value="GO_Central"/>
</dbReference>
<reference evidence="2" key="2">
    <citation type="journal article" date="2009" name="Fungal Genet. Biol.">
        <title>The 2008 update of the Aspergillus nidulans genome annotation: a community effort.</title>
        <authorList>
            <person name="Wortman J.R."/>
            <person name="Gilsenan J.M."/>
            <person name="Joardar V."/>
            <person name="Deegan J."/>
            <person name="Clutterbuck J."/>
            <person name="Andersen M.R."/>
            <person name="Archer D."/>
            <person name="Bencina M."/>
            <person name="Braus G."/>
            <person name="Coutinho P."/>
            <person name="von Dohren H."/>
            <person name="Doonan J."/>
            <person name="Driessen A.J."/>
            <person name="Durek P."/>
            <person name="Espeso E."/>
            <person name="Fekete E."/>
            <person name="Flipphi M."/>
            <person name="Estrada C.G."/>
            <person name="Geysens S."/>
            <person name="Goldman G."/>
            <person name="de Groot P.W."/>
            <person name="Hansen K."/>
            <person name="Harris S.D."/>
            <person name="Heinekamp T."/>
            <person name="Helmstaedt K."/>
            <person name="Henrissat B."/>
            <person name="Hofmann G."/>
            <person name="Homan T."/>
            <person name="Horio T."/>
            <person name="Horiuchi H."/>
            <person name="James S."/>
            <person name="Jones M."/>
            <person name="Karaffa L."/>
            <person name="Karanyi Z."/>
            <person name="Kato M."/>
            <person name="Keller N."/>
            <person name="Kelly D.E."/>
            <person name="Kiel J.A."/>
            <person name="Kim J.M."/>
            <person name="van der Klei I.J."/>
            <person name="Klis F.M."/>
            <person name="Kovalchuk A."/>
            <person name="Krasevec N."/>
            <person name="Kubicek C.P."/>
            <person name="Liu B."/>
            <person name="Maccabe A."/>
            <person name="Meyer V."/>
            <person name="Mirabito P."/>
            <person name="Miskei M."/>
            <person name="Mos M."/>
            <person name="Mullins J."/>
            <person name="Nelson D.R."/>
            <person name="Nielsen J."/>
            <person name="Oakley B.R."/>
            <person name="Osmani S.A."/>
            <person name="Pakula T."/>
            <person name="Paszewski A."/>
            <person name="Paulsen I."/>
            <person name="Pilsyk S."/>
            <person name="Pocsi I."/>
            <person name="Punt P.J."/>
            <person name="Ram A.F."/>
            <person name="Ren Q."/>
            <person name="Robellet X."/>
            <person name="Robson G."/>
            <person name="Seiboth B."/>
            <person name="van Solingen P."/>
            <person name="Specht T."/>
            <person name="Sun J."/>
            <person name="Taheri-Talesh N."/>
            <person name="Takeshita N."/>
            <person name="Ussery D."/>
            <person name="vanKuyk P.A."/>
            <person name="Visser H."/>
            <person name="van de Vondervoort P.J."/>
            <person name="de Vries R.P."/>
            <person name="Walton J."/>
            <person name="Xiang X."/>
            <person name="Xiong Y."/>
            <person name="Zeng A.P."/>
            <person name="Brandt B.W."/>
            <person name="Cornell M.J."/>
            <person name="van den Hondel C.A."/>
            <person name="Visser J."/>
            <person name="Oliver S.G."/>
            <person name="Turner G."/>
        </authorList>
    </citation>
    <scope>GENOME REANNOTATION</scope>
    <source>
        <strain evidence="2">FGSC A4 / ATCC 38163 / CBS 112.46 / NRRL 194 / M139</strain>
    </source>
</reference>
<dbReference type="PANTHER" id="PTHR11803:SF39">
    <property type="entry name" value="2-IMINOBUTANOATE_2-IMINOPROPANOATE DEAMINASE"/>
    <property type="match status" value="1"/>
</dbReference>
<accession>C8VK78</accession>
<dbReference type="CDD" id="cd06152">
    <property type="entry name" value="YjgF_YER057c_UK114_like_4"/>
    <property type="match status" value="1"/>
</dbReference>
<dbReference type="OrthoDB" id="309640at2759"/>
<name>C8VK78_EMENI</name>
<dbReference type="HOGENOM" id="CLU_100715_1_1_1"/>
<dbReference type="GO" id="GO:0006402">
    <property type="term" value="P:mRNA catabolic process"/>
    <property type="evidence" value="ECO:0000318"/>
    <property type="project" value="GO_Central"/>
</dbReference>
<organism evidence="1 2">
    <name type="scientific">Emericella nidulans (strain FGSC A4 / ATCC 38163 / CBS 112.46 / NRRL 194 / M139)</name>
    <name type="common">Aspergillus nidulans</name>
    <dbReference type="NCBI Taxonomy" id="227321"/>
    <lineage>
        <taxon>Eukaryota</taxon>
        <taxon>Fungi</taxon>
        <taxon>Dikarya</taxon>
        <taxon>Ascomycota</taxon>
        <taxon>Pezizomycotina</taxon>
        <taxon>Eurotiomycetes</taxon>
        <taxon>Eurotiomycetidae</taxon>
        <taxon>Eurotiales</taxon>
        <taxon>Aspergillaceae</taxon>
        <taxon>Aspergillus</taxon>
        <taxon>Aspergillus subgen. Nidulantes</taxon>
    </lineage>
</organism>
<dbReference type="KEGG" id="ani:ANIA_09123"/>
<proteinExistence type="predicted"/>
<dbReference type="GO" id="GO:0005739">
    <property type="term" value="C:mitochondrion"/>
    <property type="evidence" value="ECO:0000318"/>
    <property type="project" value="GO_Central"/>
</dbReference>
<dbReference type="GeneID" id="2868059"/>
<dbReference type="Proteomes" id="UP000000560">
    <property type="component" value="Chromosome VI"/>
</dbReference>
<gene>
    <name evidence="1" type="ORF">ANIA_09123</name>
</gene>
<evidence type="ECO:0000313" key="2">
    <source>
        <dbReference type="Proteomes" id="UP000000560"/>
    </source>
</evidence>
<dbReference type="GO" id="GO:0019239">
    <property type="term" value="F:deaminase activity"/>
    <property type="evidence" value="ECO:0000318"/>
    <property type="project" value="GO_Central"/>
</dbReference>
<reference evidence="2" key="1">
    <citation type="journal article" date="2005" name="Nature">
        <title>Sequencing of Aspergillus nidulans and comparative analysis with A. fumigatus and A. oryzae.</title>
        <authorList>
            <person name="Galagan J.E."/>
            <person name="Calvo S.E."/>
            <person name="Cuomo C."/>
            <person name="Ma L.J."/>
            <person name="Wortman J.R."/>
            <person name="Batzoglou S."/>
            <person name="Lee S.I."/>
            <person name="Basturkmen M."/>
            <person name="Spevak C.C."/>
            <person name="Clutterbuck J."/>
            <person name="Kapitonov V."/>
            <person name="Jurka J."/>
            <person name="Scazzocchio C."/>
            <person name="Farman M."/>
            <person name="Butler J."/>
            <person name="Purcell S."/>
            <person name="Harris S."/>
            <person name="Braus G.H."/>
            <person name="Draht O."/>
            <person name="Busch S."/>
            <person name="D'Enfert C."/>
            <person name="Bouchier C."/>
            <person name="Goldman G.H."/>
            <person name="Bell-Pedersen D."/>
            <person name="Griffiths-Jones S."/>
            <person name="Doonan J.H."/>
            <person name="Yu J."/>
            <person name="Vienken K."/>
            <person name="Pain A."/>
            <person name="Freitag M."/>
            <person name="Selker E.U."/>
            <person name="Archer D.B."/>
            <person name="Penalva M.A."/>
            <person name="Oakley B.R."/>
            <person name="Momany M."/>
            <person name="Tanaka T."/>
            <person name="Kumagai T."/>
            <person name="Asai K."/>
            <person name="Machida M."/>
            <person name="Nierman W.C."/>
            <person name="Denning D.W."/>
            <person name="Caddick M."/>
            <person name="Hynes M."/>
            <person name="Paoletti M."/>
            <person name="Fischer R."/>
            <person name="Miller B."/>
            <person name="Dyer P."/>
            <person name="Sachs M.S."/>
            <person name="Osmani S.A."/>
            <person name="Birren B.W."/>
        </authorList>
    </citation>
    <scope>NUCLEOTIDE SEQUENCE [LARGE SCALE GENOMIC DNA]</scope>
    <source>
        <strain evidence="2">FGSC A4 / ATCC 38163 / CBS 112.46 / NRRL 194 / M139</strain>
    </source>
</reference>
<dbReference type="VEuPathDB" id="FungiDB:AN9123"/>